<dbReference type="Proteomes" id="UP000095039">
    <property type="component" value="Unassembled WGS sequence"/>
</dbReference>
<dbReference type="RefSeq" id="WP_016958747.1">
    <property type="nucleotide sequence ID" value="NZ_AJWN02000032.1"/>
</dbReference>
<keyword evidence="6" id="KW-0808">Transferase</keyword>
<gene>
    <name evidence="16" type="ORF">A1OK_20880</name>
</gene>
<sequence>MVNTDLHQKIAIFGSAFNPPSLGHLSVVQRLAHYDKVLLVPSYSHAWGKKMADFTKRCQWVKGFIEDAGCSNLDIYLDEKSLGEEGAVTTWALLNHIQKQYPNSDLTFVLGPDNFLSFAKFYRSQDILKRWSVLACPESVPVRSTEIRKRLEQDIDISDLTTPTVAANMTKIDFGAME</sequence>
<comment type="catalytic activity">
    <reaction evidence="14">
        <text>nicotinate beta-D-ribonucleotide + ATP + H(+) = deamido-NAD(+) + diphosphate</text>
        <dbReference type="Rhea" id="RHEA:22860"/>
        <dbReference type="ChEBI" id="CHEBI:15378"/>
        <dbReference type="ChEBI" id="CHEBI:30616"/>
        <dbReference type="ChEBI" id="CHEBI:33019"/>
        <dbReference type="ChEBI" id="CHEBI:57502"/>
        <dbReference type="ChEBI" id="CHEBI:58437"/>
        <dbReference type="EC" id="2.7.7.18"/>
    </reaction>
</comment>
<dbReference type="NCBIfam" id="NF006479">
    <property type="entry name" value="PRK08887.1"/>
    <property type="match status" value="1"/>
</dbReference>
<evidence type="ECO:0000256" key="3">
    <source>
        <dbReference type="ARBA" id="ARBA00009014"/>
    </source>
</evidence>
<protein>
    <recommendedName>
        <fullName evidence="4">nicotinate-nucleotide adenylyltransferase</fullName>
        <ecNumber evidence="4">2.7.7.18</ecNumber>
    </recommendedName>
    <alternativeName>
        <fullName evidence="13">Deamido-NAD(+) diphosphorylase</fullName>
    </alternativeName>
    <alternativeName>
        <fullName evidence="12">Deamido-NAD(+) pyrophosphorylase</fullName>
    </alternativeName>
    <alternativeName>
        <fullName evidence="11">Nicotinate mononucleotide adenylyltransferase</fullName>
    </alternativeName>
</protein>
<dbReference type="PANTHER" id="PTHR39321:SF3">
    <property type="entry name" value="PHOSPHOPANTETHEINE ADENYLYLTRANSFERASE"/>
    <property type="match status" value="1"/>
</dbReference>
<evidence type="ECO:0000256" key="7">
    <source>
        <dbReference type="ARBA" id="ARBA00022695"/>
    </source>
</evidence>
<evidence type="ECO:0000256" key="10">
    <source>
        <dbReference type="ARBA" id="ARBA00023027"/>
    </source>
</evidence>
<comment type="caution">
    <text evidence="16">The sequence shown here is derived from an EMBL/GenBank/DDBJ whole genome shotgun (WGS) entry which is preliminary data.</text>
</comment>
<evidence type="ECO:0000313" key="16">
    <source>
        <dbReference type="EMBL" id="OEE63041.1"/>
    </source>
</evidence>
<evidence type="ECO:0000256" key="4">
    <source>
        <dbReference type="ARBA" id="ARBA00012389"/>
    </source>
</evidence>
<dbReference type="EC" id="2.7.7.18" evidence="4"/>
<dbReference type="Pfam" id="PF01467">
    <property type="entry name" value="CTP_transf_like"/>
    <property type="match status" value="1"/>
</dbReference>
<dbReference type="CDD" id="cd02165">
    <property type="entry name" value="NMNAT"/>
    <property type="match status" value="1"/>
</dbReference>
<dbReference type="Gene3D" id="3.40.50.620">
    <property type="entry name" value="HUPs"/>
    <property type="match status" value="1"/>
</dbReference>
<proteinExistence type="inferred from homology"/>
<dbReference type="UniPathway" id="UPA00253">
    <property type="reaction ID" value="UER00332"/>
</dbReference>
<keyword evidence="8" id="KW-0547">Nucleotide-binding</keyword>
<accession>A0A1E5CC01</accession>
<evidence type="ECO:0000256" key="5">
    <source>
        <dbReference type="ARBA" id="ARBA00022642"/>
    </source>
</evidence>
<keyword evidence="9" id="KW-0067">ATP-binding</keyword>
<evidence type="ECO:0000313" key="17">
    <source>
        <dbReference type="Proteomes" id="UP000095039"/>
    </source>
</evidence>
<dbReference type="EMBL" id="AJWN02000032">
    <property type="protein sequence ID" value="OEE63041.1"/>
    <property type="molecule type" value="Genomic_DNA"/>
</dbReference>
<comment type="function">
    <text evidence="1">Catalyzes the reversible adenylation of nicotinate mononucleotide (NaMN) to nicotinic acid adenine dinucleotide (NaAD).</text>
</comment>
<name>A0A1E5CC01_9GAMM</name>
<evidence type="ECO:0000256" key="11">
    <source>
        <dbReference type="ARBA" id="ARBA00031253"/>
    </source>
</evidence>
<keyword evidence="7 16" id="KW-0548">Nucleotidyltransferase</keyword>
<evidence type="ECO:0000256" key="2">
    <source>
        <dbReference type="ARBA" id="ARBA00005019"/>
    </source>
</evidence>
<dbReference type="InterPro" id="IPR004821">
    <property type="entry name" value="Cyt_trans-like"/>
</dbReference>
<comment type="similarity">
    <text evidence="3">Belongs to the NadD family.</text>
</comment>
<dbReference type="GO" id="GO:0004515">
    <property type="term" value="F:nicotinate-nucleotide adenylyltransferase activity"/>
    <property type="evidence" value="ECO:0007669"/>
    <property type="project" value="UniProtKB-EC"/>
</dbReference>
<dbReference type="InterPro" id="IPR014729">
    <property type="entry name" value="Rossmann-like_a/b/a_fold"/>
</dbReference>
<organism evidence="16 17">
    <name type="scientific">Enterovibrio norvegicus FF-454</name>
    <dbReference type="NCBI Taxonomy" id="1185651"/>
    <lineage>
        <taxon>Bacteria</taxon>
        <taxon>Pseudomonadati</taxon>
        <taxon>Pseudomonadota</taxon>
        <taxon>Gammaproteobacteria</taxon>
        <taxon>Vibrionales</taxon>
        <taxon>Vibrionaceae</taxon>
        <taxon>Enterovibrio</taxon>
    </lineage>
</organism>
<evidence type="ECO:0000256" key="1">
    <source>
        <dbReference type="ARBA" id="ARBA00002324"/>
    </source>
</evidence>
<keyword evidence="5" id="KW-0662">Pyridine nucleotide biosynthesis</keyword>
<dbReference type="SUPFAM" id="SSF52374">
    <property type="entry name" value="Nucleotidylyl transferase"/>
    <property type="match status" value="1"/>
</dbReference>
<evidence type="ECO:0000256" key="13">
    <source>
        <dbReference type="ARBA" id="ARBA00033353"/>
    </source>
</evidence>
<dbReference type="GO" id="GO:0009435">
    <property type="term" value="P:NAD+ biosynthetic process"/>
    <property type="evidence" value="ECO:0007669"/>
    <property type="project" value="UniProtKB-UniPathway"/>
</dbReference>
<comment type="pathway">
    <text evidence="2">Cofactor biosynthesis; NAD(+) biosynthesis; deamido-NAD(+) from nicotinate D-ribonucleotide: step 1/1.</text>
</comment>
<reference evidence="16 17" key="1">
    <citation type="journal article" date="2012" name="Science">
        <title>Ecological populations of bacteria act as socially cohesive units of antibiotic production and resistance.</title>
        <authorList>
            <person name="Cordero O.X."/>
            <person name="Wildschutte H."/>
            <person name="Kirkup B."/>
            <person name="Proehl S."/>
            <person name="Ngo L."/>
            <person name="Hussain F."/>
            <person name="Le Roux F."/>
            <person name="Mincer T."/>
            <person name="Polz M.F."/>
        </authorList>
    </citation>
    <scope>NUCLEOTIDE SEQUENCE [LARGE SCALE GENOMIC DNA]</scope>
    <source>
        <strain evidence="16 17">FF-454</strain>
    </source>
</reference>
<feature type="domain" description="Cytidyltransferase-like" evidence="15">
    <location>
        <begin position="12"/>
        <end position="150"/>
    </location>
</feature>
<dbReference type="GO" id="GO:0005524">
    <property type="term" value="F:ATP binding"/>
    <property type="evidence" value="ECO:0007669"/>
    <property type="project" value="UniProtKB-KW"/>
</dbReference>
<dbReference type="AlphaFoldDB" id="A0A1E5CC01"/>
<evidence type="ECO:0000256" key="8">
    <source>
        <dbReference type="ARBA" id="ARBA00022741"/>
    </source>
</evidence>
<keyword evidence="10" id="KW-0520">NAD</keyword>
<evidence type="ECO:0000259" key="15">
    <source>
        <dbReference type="Pfam" id="PF01467"/>
    </source>
</evidence>
<evidence type="ECO:0000256" key="12">
    <source>
        <dbReference type="ARBA" id="ARBA00033140"/>
    </source>
</evidence>
<dbReference type="PANTHER" id="PTHR39321">
    <property type="entry name" value="NICOTINATE-NUCLEOTIDE ADENYLYLTRANSFERASE-RELATED"/>
    <property type="match status" value="1"/>
</dbReference>
<dbReference type="InterPro" id="IPR005248">
    <property type="entry name" value="NadD/NMNAT"/>
</dbReference>
<evidence type="ECO:0000256" key="9">
    <source>
        <dbReference type="ARBA" id="ARBA00022840"/>
    </source>
</evidence>
<evidence type="ECO:0000256" key="6">
    <source>
        <dbReference type="ARBA" id="ARBA00022679"/>
    </source>
</evidence>
<evidence type="ECO:0000256" key="14">
    <source>
        <dbReference type="ARBA" id="ARBA00048721"/>
    </source>
</evidence>
<keyword evidence="17" id="KW-1185">Reference proteome</keyword>